<dbReference type="OrthoDB" id="9831819at2"/>
<evidence type="ECO:0000313" key="2">
    <source>
        <dbReference type="Proteomes" id="UP000446786"/>
    </source>
</evidence>
<comment type="caution">
    <text evidence="1">The sequence shown here is derived from an EMBL/GenBank/DDBJ whole genome shotgun (WGS) entry which is preliminary data.</text>
</comment>
<dbReference type="AlphaFoldDB" id="A0A845AVE0"/>
<organism evidence="1 2">
    <name type="scientific">Parerythrobacter jejuensis</name>
    <dbReference type="NCBI Taxonomy" id="795812"/>
    <lineage>
        <taxon>Bacteria</taxon>
        <taxon>Pseudomonadati</taxon>
        <taxon>Pseudomonadota</taxon>
        <taxon>Alphaproteobacteria</taxon>
        <taxon>Sphingomonadales</taxon>
        <taxon>Erythrobacteraceae</taxon>
        <taxon>Parerythrobacter</taxon>
    </lineage>
</organism>
<evidence type="ECO:0000313" key="1">
    <source>
        <dbReference type="EMBL" id="MXP32456.1"/>
    </source>
</evidence>
<sequence>MIEALVLLFQPTASPLPAQRLSDHIASVHYDCAIVDEAGHKLPLEIVKRGRMTVVGEYEGLWKTTTDVPFVEPEFRVLEKSDRRFERMLSFEAKPRRIAGQEYVRSLDSQGDFAALFQMTRHQLSSGIDPETGRLSGLSIVLYMPRQQASDQTETLGGVCVASRLEDKQK</sequence>
<protein>
    <submittedName>
        <fullName evidence="1">Uncharacterized protein</fullName>
    </submittedName>
</protein>
<gene>
    <name evidence="1" type="ORF">GRI94_11565</name>
</gene>
<proteinExistence type="predicted"/>
<dbReference type="RefSeq" id="WP_160779794.1">
    <property type="nucleotide sequence ID" value="NZ_BAAAZF010000001.1"/>
</dbReference>
<keyword evidence="2" id="KW-1185">Reference proteome</keyword>
<reference evidence="1 2" key="1">
    <citation type="submission" date="2019-12" db="EMBL/GenBank/DDBJ databases">
        <title>Genomic-based taxomic classification of the family Erythrobacteraceae.</title>
        <authorList>
            <person name="Xu L."/>
        </authorList>
    </citation>
    <scope>NUCLEOTIDE SEQUENCE [LARGE SCALE GENOMIC DNA]</scope>
    <source>
        <strain evidence="1 2">JCM 16677</strain>
    </source>
</reference>
<dbReference type="Proteomes" id="UP000446786">
    <property type="component" value="Unassembled WGS sequence"/>
</dbReference>
<name>A0A845AVE0_9SPHN</name>
<dbReference type="EMBL" id="WTYE01000001">
    <property type="protein sequence ID" value="MXP32456.1"/>
    <property type="molecule type" value="Genomic_DNA"/>
</dbReference>
<accession>A0A845AVE0</accession>